<dbReference type="PANTHER" id="PTHR38479">
    <property type="entry name" value="LMO0824 PROTEIN"/>
    <property type="match status" value="1"/>
</dbReference>
<organism evidence="1 2">
    <name type="scientific">Dactylosporangium salmoneum</name>
    <dbReference type="NCBI Taxonomy" id="53361"/>
    <lineage>
        <taxon>Bacteria</taxon>
        <taxon>Bacillati</taxon>
        <taxon>Actinomycetota</taxon>
        <taxon>Actinomycetes</taxon>
        <taxon>Micromonosporales</taxon>
        <taxon>Micromonosporaceae</taxon>
        <taxon>Dactylosporangium</taxon>
    </lineage>
</organism>
<sequence>MRTVSDRNSPYRRGVNISARTLNRTYLRRQLLLDDVALTVPEAVGHLVAVQAQEVDAPYVGLWTRLPGFTHERLTAALEDRSVVRGGLLRGTQHLTTGADYRWLRPLLRAGMGAAGLSAFRKQIAGLELDDIAAAAAAALAGRTMTRPQLAKALGERFPGRESIALAWAAQHQLSLIHPPPSGIWRRRGHVHVALATDWLGGPLSSSPSPEELVRRYLASCGPATAADLQAWSGLRRQRPVLDSMRLRVYRDATGRELYDLPELELADPDLPAPVRFLPDFDNAVLSHADRGRIILSDADRAVVCPGYSIVRPTFLVDGFVAGTWSIRPGALEVVAFRDLPDAAAVHAEALRLLAFLQLPDGTEVRVRTA</sequence>
<accession>A0ABN3GB42</accession>
<proteinExistence type="predicted"/>
<dbReference type="PANTHER" id="PTHR38479:SF2">
    <property type="entry name" value="WINGED HELIX DNA-BINDING DOMAIN-CONTAINING PROTEIN"/>
    <property type="match status" value="1"/>
</dbReference>
<dbReference type="Proteomes" id="UP001501444">
    <property type="component" value="Unassembled WGS sequence"/>
</dbReference>
<protein>
    <submittedName>
        <fullName evidence="1">Winged helix DNA-binding domain-containing protein</fullName>
    </submittedName>
</protein>
<evidence type="ECO:0000313" key="1">
    <source>
        <dbReference type="EMBL" id="GAA2347736.1"/>
    </source>
</evidence>
<keyword evidence="2" id="KW-1185">Reference proteome</keyword>
<name>A0ABN3GB42_9ACTN</name>
<keyword evidence="1" id="KW-0238">DNA-binding</keyword>
<dbReference type="EMBL" id="BAAARV010000025">
    <property type="protein sequence ID" value="GAA2347736.1"/>
    <property type="molecule type" value="Genomic_DNA"/>
</dbReference>
<reference evidence="1 2" key="1">
    <citation type="journal article" date="2019" name="Int. J. Syst. Evol. Microbiol.">
        <title>The Global Catalogue of Microorganisms (GCM) 10K type strain sequencing project: providing services to taxonomists for standard genome sequencing and annotation.</title>
        <authorList>
            <consortium name="The Broad Institute Genomics Platform"/>
            <consortium name="The Broad Institute Genome Sequencing Center for Infectious Disease"/>
            <person name="Wu L."/>
            <person name="Ma J."/>
        </authorList>
    </citation>
    <scope>NUCLEOTIDE SEQUENCE [LARGE SCALE GENOMIC DNA]</scope>
    <source>
        <strain evidence="1 2">JCM 3272</strain>
    </source>
</reference>
<dbReference type="GO" id="GO:0003677">
    <property type="term" value="F:DNA binding"/>
    <property type="evidence" value="ECO:0007669"/>
    <property type="project" value="UniProtKB-KW"/>
</dbReference>
<evidence type="ECO:0000313" key="2">
    <source>
        <dbReference type="Proteomes" id="UP001501444"/>
    </source>
</evidence>
<dbReference type="Pfam" id="PF06224">
    <property type="entry name" value="AlkZ-like"/>
    <property type="match status" value="1"/>
</dbReference>
<dbReference type="InterPro" id="IPR009351">
    <property type="entry name" value="AlkZ-like"/>
</dbReference>
<gene>
    <name evidence="1" type="ORF">GCM10010170_035770</name>
</gene>
<comment type="caution">
    <text evidence="1">The sequence shown here is derived from an EMBL/GenBank/DDBJ whole genome shotgun (WGS) entry which is preliminary data.</text>
</comment>